<name>A0A9X3YHD7_9GAMM</name>
<dbReference type="InterPro" id="IPR009057">
    <property type="entry name" value="Homeodomain-like_sf"/>
</dbReference>
<dbReference type="GO" id="GO:0003700">
    <property type="term" value="F:DNA-binding transcription factor activity"/>
    <property type="evidence" value="ECO:0007669"/>
    <property type="project" value="InterPro"/>
</dbReference>
<evidence type="ECO:0000313" key="5">
    <source>
        <dbReference type="EMBL" id="MDC8011260.1"/>
    </source>
</evidence>
<dbReference type="SMART" id="SM00342">
    <property type="entry name" value="HTH_ARAC"/>
    <property type="match status" value="1"/>
</dbReference>
<dbReference type="GO" id="GO:0043565">
    <property type="term" value="F:sequence-specific DNA binding"/>
    <property type="evidence" value="ECO:0007669"/>
    <property type="project" value="InterPro"/>
</dbReference>
<gene>
    <name evidence="5" type="ORF">OD750_001725</name>
</gene>
<reference evidence="5" key="1">
    <citation type="submission" date="2023-02" db="EMBL/GenBank/DDBJ databases">
        <title>Tahibacter soli sp. nov. isolated from soil.</title>
        <authorList>
            <person name="Baek J.H."/>
            <person name="Lee J.K."/>
            <person name="Choi D.G."/>
            <person name="Jeon C.O."/>
        </authorList>
    </citation>
    <scope>NUCLEOTIDE SEQUENCE</scope>
    <source>
        <strain evidence="5">BL</strain>
    </source>
</reference>
<dbReference type="Pfam" id="PF12833">
    <property type="entry name" value="HTH_18"/>
    <property type="match status" value="1"/>
</dbReference>
<keyword evidence="3" id="KW-0804">Transcription</keyword>
<dbReference type="RefSeq" id="WP_263543719.1">
    <property type="nucleotide sequence ID" value="NZ_JAOVZO020000001.1"/>
</dbReference>
<dbReference type="PROSITE" id="PS00041">
    <property type="entry name" value="HTH_ARAC_FAMILY_1"/>
    <property type="match status" value="1"/>
</dbReference>
<dbReference type="EMBL" id="JAOVZO020000001">
    <property type="protein sequence ID" value="MDC8011260.1"/>
    <property type="molecule type" value="Genomic_DNA"/>
</dbReference>
<dbReference type="Gene3D" id="1.10.10.60">
    <property type="entry name" value="Homeodomain-like"/>
    <property type="match status" value="2"/>
</dbReference>
<dbReference type="PANTHER" id="PTHR46796:SF6">
    <property type="entry name" value="ARAC SUBFAMILY"/>
    <property type="match status" value="1"/>
</dbReference>
<evidence type="ECO:0000313" key="6">
    <source>
        <dbReference type="Proteomes" id="UP001139971"/>
    </source>
</evidence>
<dbReference type="Proteomes" id="UP001139971">
    <property type="component" value="Unassembled WGS sequence"/>
</dbReference>
<evidence type="ECO:0000256" key="2">
    <source>
        <dbReference type="ARBA" id="ARBA00023125"/>
    </source>
</evidence>
<comment type="caution">
    <text evidence="5">The sequence shown here is derived from an EMBL/GenBank/DDBJ whole genome shotgun (WGS) entry which is preliminary data.</text>
</comment>
<dbReference type="SUPFAM" id="SSF46689">
    <property type="entry name" value="Homeodomain-like"/>
    <property type="match status" value="2"/>
</dbReference>
<protein>
    <submittedName>
        <fullName evidence="5">AraC family transcriptional regulator</fullName>
    </submittedName>
</protein>
<keyword evidence="1" id="KW-0805">Transcription regulation</keyword>
<proteinExistence type="predicted"/>
<evidence type="ECO:0000256" key="3">
    <source>
        <dbReference type="ARBA" id="ARBA00023163"/>
    </source>
</evidence>
<feature type="domain" description="HTH araC/xylS-type" evidence="4">
    <location>
        <begin position="193"/>
        <end position="291"/>
    </location>
</feature>
<dbReference type="AlphaFoldDB" id="A0A9X3YHD7"/>
<evidence type="ECO:0000256" key="1">
    <source>
        <dbReference type="ARBA" id="ARBA00023015"/>
    </source>
</evidence>
<keyword evidence="6" id="KW-1185">Reference proteome</keyword>
<dbReference type="InterPro" id="IPR050204">
    <property type="entry name" value="AraC_XylS_family_regulators"/>
</dbReference>
<sequence length="330" mass="36141">MKIISENLRYGARIDIGSGDAFRQRYGDGLLVVVGGGRGATVASAGDGGGLWLPLRGRLKVASGEANFTLEPGQVFLSEPELRTQIGGRGASLWLGLVAQRAGWRRVLARASGAIAPETSLVPAWHKAPPHLRRLGVRLARACLARASEQETQHACDDLVGGVLDLQAGFDAMVERCPGRTLAQRQGVFLRLQRVRNHMALSCQQELDVPELARMASYSPWHFIRAFHAVYGETPHAYLVEQRLDRARRLLRSSPLAISEIALAIGFENRCAFSRLFKQRFGVSAAQLRREYGRAGAVRARRCDPRELPVRASMATRPANSGQLALATDF</sequence>
<dbReference type="PANTHER" id="PTHR46796">
    <property type="entry name" value="HTH-TYPE TRANSCRIPTIONAL ACTIVATOR RHAS-RELATED"/>
    <property type="match status" value="1"/>
</dbReference>
<organism evidence="5 6">
    <name type="scientific">Tahibacter soli</name>
    <dbReference type="NCBI Taxonomy" id="2983605"/>
    <lineage>
        <taxon>Bacteria</taxon>
        <taxon>Pseudomonadati</taxon>
        <taxon>Pseudomonadota</taxon>
        <taxon>Gammaproteobacteria</taxon>
        <taxon>Lysobacterales</taxon>
        <taxon>Rhodanobacteraceae</taxon>
        <taxon>Tahibacter</taxon>
    </lineage>
</organism>
<dbReference type="PROSITE" id="PS01124">
    <property type="entry name" value="HTH_ARAC_FAMILY_2"/>
    <property type="match status" value="1"/>
</dbReference>
<evidence type="ECO:0000259" key="4">
    <source>
        <dbReference type="PROSITE" id="PS01124"/>
    </source>
</evidence>
<accession>A0A9X3YHD7</accession>
<dbReference type="InterPro" id="IPR018062">
    <property type="entry name" value="HTH_AraC-typ_CS"/>
</dbReference>
<keyword evidence="2" id="KW-0238">DNA-binding</keyword>
<dbReference type="InterPro" id="IPR018060">
    <property type="entry name" value="HTH_AraC"/>
</dbReference>